<dbReference type="PRINTS" id="PR00987">
    <property type="entry name" value="TRNASYNTHGLU"/>
</dbReference>
<dbReference type="PROSITE" id="PS50886">
    <property type="entry name" value="TRBD"/>
    <property type="match status" value="1"/>
</dbReference>
<evidence type="ECO:0000256" key="2">
    <source>
        <dbReference type="ARBA" id="ARBA00004496"/>
    </source>
</evidence>
<evidence type="ECO:0000256" key="14">
    <source>
        <dbReference type="ARBA" id="ARBA00023146"/>
    </source>
</evidence>
<evidence type="ECO:0000256" key="16">
    <source>
        <dbReference type="ARBA" id="ARBA00047364"/>
    </source>
</evidence>
<dbReference type="Pfam" id="PF03950">
    <property type="entry name" value="tRNA-synt_1c_C"/>
    <property type="match status" value="1"/>
</dbReference>
<gene>
    <name evidence="20" type="primary">glnS</name>
    <name evidence="20" type="ORF">SCFA_240019</name>
</gene>
<dbReference type="GO" id="GO:0004825">
    <property type="term" value="F:methionine-tRNA ligase activity"/>
    <property type="evidence" value="ECO:0007669"/>
    <property type="project" value="UniProtKB-EC"/>
</dbReference>
<evidence type="ECO:0000256" key="9">
    <source>
        <dbReference type="ARBA" id="ARBA00022598"/>
    </source>
</evidence>
<keyword evidence="7" id="KW-0963">Cytoplasm</keyword>
<dbReference type="GO" id="GO:0004819">
    <property type="term" value="F:glutamine-tRNA ligase activity"/>
    <property type="evidence" value="ECO:0007669"/>
    <property type="project" value="UniProtKB-EC"/>
</dbReference>
<dbReference type="SUPFAM" id="SSF50715">
    <property type="entry name" value="Ribosomal protein L25-like"/>
    <property type="match status" value="1"/>
</dbReference>
<comment type="catalytic activity">
    <reaction evidence="16">
        <text>tRNA(Met) + L-methionine + ATP = L-methionyl-tRNA(Met) + AMP + diphosphate</text>
        <dbReference type="Rhea" id="RHEA:13481"/>
        <dbReference type="Rhea" id="RHEA-COMP:9667"/>
        <dbReference type="Rhea" id="RHEA-COMP:9698"/>
        <dbReference type="ChEBI" id="CHEBI:30616"/>
        <dbReference type="ChEBI" id="CHEBI:33019"/>
        <dbReference type="ChEBI" id="CHEBI:57844"/>
        <dbReference type="ChEBI" id="CHEBI:78442"/>
        <dbReference type="ChEBI" id="CHEBI:78530"/>
        <dbReference type="ChEBI" id="CHEBI:456215"/>
        <dbReference type="EC" id="6.1.1.10"/>
    </reaction>
</comment>
<evidence type="ECO:0000256" key="12">
    <source>
        <dbReference type="ARBA" id="ARBA00022884"/>
    </source>
</evidence>
<evidence type="ECO:0000256" key="8">
    <source>
        <dbReference type="ARBA" id="ARBA00022555"/>
    </source>
</evidence>
<dbReference type="InterPro" id="IPR001412">
    <property type="entry name" value="aa-tRNA-synth_I_CS"/>
</dbReference>
<evidence type="ECO:0000259" key="19">
    <source>
        <dbReference type="PROSITE" id="PS50886"/>
    </source>
</evidence>
<dbReference type="Pfam" id="PF00749">
    <property type="entry name" value="tRNA-synt_1c"/>
    <property type="match status" value="1"/>
</dbReference>
<dbReference type="CDD" id="cd00807">
    <property type="entry name" value="GlnRS_core"/>
    <property type="match status" value="1"/>
</dbReference>
<reference evidence="20" key="1">
    <citation type="submission" date="2019-03" db="EMBL/GenBank/DDBJ databases">
        <authorList>
            <person name="Hao L."/>
        </authorList>
    </citation>
    <scope>NUCLEOTIDE SEQUENCE</scope>
</reference>
<dbReference type="Gene3D" id="2.40.50.140">
    <property type="entry name" value="Nucleic acid-binding proteins"/>
    <property type="match status" value="1"/>
</dbReference>
<dbReference type="GO" id="GO:0006431">
    <property type="term" value="P:methionyl-tRNA aminoacylation"/>
    <property type="evidence" value="ECO:0007669"/>
    <property type="project" value="InterPro"/>
</dbReference>
<dbReference type="AlphaFoldDB" id="A0A485M150"/>
<keyword evidence="9 20" id="KW-0436">Ligase</keyword>
<evidence type="ECO:0000256" key="18">
    <source>
        <dbReference type="SAM" id="MobiDB-lite"/>
    </source>
</evidence>
<keyword evidence="14" id="KW-0030">Aminoacyl-tRNA synthetase</keyword>
<keyword evidence="13" id="KW-0648">Protein biosynthesis</keyword>
<protein>
    <recommendedName>
        <fullName evidence="6">Methionine--tRNA ligase</fullName>
        <ecNumber evidence="5">6.1.1.10</ecNumber>
        <ecNumber evidence="4">6.1.1.18</ecNumber>
    </recommendedName>
    <alternativeName>
        <fullName evidence="15">Methionyl-tRNA synthetase</fullName>
    </alternativeName>
</protein>
<dbReference type="InterPro" id="IPR000924">
    <property type="entry name" value="Glu/Gln-tRNA-synth"/>
</dbReference>
<accession>A0A485M150</accession>
<evidence type="ECO:0000256" key="13">
    <source>
        <dbReference type="ARBA" id="ARBA00022917"/>
    </source>
</evidence>
<dbReference type="GO" id="GO:0000049">
    <property type="term" value="F:tRNA binding"/>
    <property type="evidence" value="ECO:0007669"/>
    <property type="project" value="UniProtKB-KW"/>
</dbReference>
<dbReference type="Pfam" id="PF20974">
    <property type="entry name" value="tRNA-synt_1c_C2"/>
    <property type="match status" value="1"/>
</dbReference>
<dbReference type="EC" id="6.1.1.18" evidence="4"/>
<dbReference type="InterPro" id="IPR012340">
    <property type="entry name" value="NA-bd_OB-fold"/>
</dbReference>
<evidence type="ECO:0000256" key="5">
    <source>
        <dbReference type="ARBA" id="ARBA00012838"/>
    </source>
</evidence>
<dbReference type="NCBIfam" id="TIGR00399">
    <property type="entry name" value="metG_C_term"/>
    <property type="match status" value="1"/>
</dbReference>
<dbReference type="GO" id="GO:0005829">
    <property type="term" value="C:cytosol"/>
    <property type="evidence" value="ECO:0007669"/>
    <property type="project" value="TreeGrafter"/>
</dbReference>
<dbReference type="CDD" id="cd02800">
    <property type="entry name" value="tRNA_bind_EcMetRS_like"/>
    <property type="match status" value="1"/>
</dbReference>
<evidence type="ECO:0000256" key="10">
    <source>
        <dbReference type="ARBA" id="ARBA00022741"/>
    </source>
</evidence>
<feature type="compositionally biased region" description="Polar residues" evidence="18">
    <location>
        <begin position="7"/>
        <end position="19"/>
    </location>
</feature>
<keyword evidence="11" id="KW-0067">ATP-binding</keyword>
<dbReference type="Gene3D" id="3.40.50.620">
    <property type="entry name" value="HUPs"/>
    <property type="match status" value="1"/>
</dbReference>
<dbReference type="InterPro" id="IPR020059">
    <property type="entry name" value="Glu/Gln-tRNA-synth_Ib_codon-bd"/>
</dbReference>
<dbReference type="EMBL" id="CAADRM010000086">
    <property type="protein sequence ID" value="VFU14046.1"/>
    <property type="molecule type" value="Genomic_DNA"/>
</dbReference>
<organism evidence="20">
    <name type="scientific">anaerobic digester metagenome</name>
    <dbReference type="NCBI Taxonomy" id="1263854"/>
    <lineage>
        <taxon>unclassified sequences</taxon>
        <taxon>metagenomes</taxon>
        <taxon>ecological metagenomes</taxon>
    </lineage>
</organism>
<dbReference type="PROSITE" id="PS00178">
    <property type="entry name" value="AA_TRNA_LIGASE_I"/>
    <property type="match status" value="1"/>
</dbReference>
<evidence type="ECO:0000256" key="1">
    <source>
        <dbReference type="ARBA" id="ARBA00003314"/>
    </source>
</evidence>
<dbReference type="Gene3D" id="2.40.240.10">
    <property type="entry name" value="Ribosomal Protein L25, Chain P"/>
    <property type="match status" value="2"/>
</dbReference>
<evidence type="ECO:0000256" key="3">
    <source>
        <dbReference type="ARBA" id="ARBA00011738"/>
    </source>
</evidence>
<evidence type="ECO:0000256" key="11">
    <source>
        <dbReference type="ARBA" id="ARBA00022840"/>
    </source>
</evidence>
<dbReference type="InterPro" id="IPR022861">
    <property type="entry name" value="Gln_tRNA_ligase_bac"/>
</dbReference>
<dbReference type="Pfam" id="PF01588">
    <property type="entry name" value="tRNA_bind"/>
    <property type="match status" value="1"/>
</dbReference>
<comment type="catalytic activity">
    <reaction evidence="17">
        <text>tRNA(Gln) + L-glutamine + ATP = L-glutaminyl-tRNA(Gln) + AMP + diphosphate</text>
        <dbReference type="Rhea" id="RHEA:20121"/>
        <dbReference type="Rhea" id="RHEA-COMP:9662"/>
        <dbReference type="Rhea" id="RHEA-COMP:9681"/>
        <dbReference type="ChEBI" id="CHEBI:30616"/>
        <dbReference type="ChEBI" id="CHEBI:33019"/>
        <dbReference type="ChEBI" id="CHEBI:58359"/>
        <dbReference type="ChEBI" id="CHEBI:78442"/>
        <dbReference type="ChEBI" id="CHEBI:78521"/>
        <dbReference type="ChEBI" id="CHEBI:456215"/>
        <dbReference type="EC" id="6.1.1.18"/>
    </reaction>
</comment>
<evidence type="ECO:0000256" key="15">
    <source>
        <dbReference type="ARBA" id="ARBA00030904"/>
    </source>
</evidence>
<feature type="region of interest" description="Disordered" evidence="18">
    <location>
        <begin position="1"/>
        <end position="26"/>
    </location>
</feature>
<dbReference type="SUPFAM" id="SSF50249">
    <property type="entry name" value="Nucleic acid-binding proteins"/>
    <property type="match status" value="1"/>
</dbReference>
<dbReference type="HAMAP" id="MF_00126">
    <property type="entry name" value="Gln_tRNA_synth"/>
    <property type="match status" value="1"/>
</dbReference>
<comment type="subcellular location">
    <subcellularLocation>
        <location evidence="2">Cytoplasm</location>
    </subcellularLocation>
</comment>
<dbReference type="EC" id="6.1.1.10" evidence="5"/>
<comment type="subunit">
    <text evidence="3">Homodimer.</text>
</comment>
<dbReference type="NCBIfam" id="TIGR00440">
    <property type="entry name" value="glnS"/>
    <property type="match status" value="1"/>
</dbReference>
<dbReference type="SUPFAM" id="SSF52374">
    <property type="entry name" value="Nucleotidylyl transferase"/>
    <property type="match status" value="1"/>
</dbReference>
<comment type="function">
    <text evidence="1">Is required not only for elongation of protein synthesis but also for the initiation of all mRNA translation through initiator tRNA(fMet) aminoacylation.</text>
</comment>
<dbReference type="InterPro" id="IPR050132">
    <property type="entry name" value="Gln/Glu-tRNA_Ligase"/>
</dbReference>
<dbReference type="InterPro" id="IPR020058">
    <property type="entry name" value="Glu/Gln-tRNA-synth_Ib_cat-dom"/>
</dbReference>
<name>A0A485M150_9ZZZZ</name>
<dbReference type="InterPro" id="IPR020056">
    <property type="entry name" value="Rbsml_bL25/Gln-tRNA_synth_N"/>
</dbReference>
<keyword evidence="10" id="KW-0547">Nucleotide-binding</keyword>
<dbReference type="FunFam" id="3.40.50.620:FF:000037">
    <property type="entry name" value="Glutamine--tRNA ligase cytoplasmic"/>
    <property type="match status" value="1"/>
</dbReference>
<evidence type="ECO:0000256" key="17">
    <source>
        <dbReference type="ARBA" id="ARBA00048270"/>
    </source>
</evidence>
<dbReference type="PANTHER" id="PTHR43097:SF5">
    <property type="entry name" value="GLUTAMATE--TRNA LIGASE"/>
    <property type="match status" value="1"/>
</dbReference>
<dbReference type="GO" id="GO:0006425">
    <property type="term" value="P:glutaminyl-tRNA aminoacylation"/>
    <property type="evidence" value="ECO:0007669"/>
    <property type="project" value="InterPro"/>
</dbReference>
<dbReference type="InterPro" id="IPR004514">
    <property type="entry name" value="Gln-tRNA-synth"/>
</dbReference>
<proteinExistence type="inferred from homology"/>
<dbReference type="NCBIfam" id="NF011291">
    <property type="entry name" value="PRK14703.1"/>
    <property type="match status" value="1"/>
</dbReference>
<evidence type="ECO:0000256" key="6">
    <source>
        <dbReference type="ARBA" id="ARBA00018753"/>
    </source>
</evidence>
<evidence type="ECO:0000256" key="4">
    <source>
        <dbReference type="ARBA" id="ARBA00012836"/>
    </source>
</evidence>
<dbReference type="InterPro" id="IPR011035">
    <property type="entry name" value="Ribosomal_bL25/Gln-tRNA_synth"/>
</dbReference>
<dbReference type="PANTHER" id="PTHR43097">
    <property type="entry name" value="GLUTAMINE-TRNA LIGASE"/>
    <property type="match status" value="1"/>
</dbReference>
<dbReference type="InterPro" id="IPR049437">
    <property type="entry name" value="tRNA-synt_1c_C2"/>
</dbReference>
<keyword evidence="12" id="KW-0694">RNA-binding</keyword>
<keyword evidence="8" id="KW-0820">tRNA-binding</keyword>
<evidence type="ECO:0000313" key="20">
    <source>
        <dbReference type="EMBL" id="VFU14046.1"/>
    </source>
</evidence>
<feature type="domain" description="TRNA-binding" evidence="19">
    <location>
        <begin position="608"/>
        <end position="710"/>
    </location>
</feature>
<dbReference type="InterPro" id="IPR002547">
    <property type="entry name" value="tRNA-bd_dom"/>
</dbReference>
<feature type="region of interest" description="Disordered" evidence="18">
    <location>
        <begin position="580"/>
        <end position="603"/>
    </location>
</feature>
<dbReference type="FunFam" id="2.40.50.140:FF:000042">
    <property type="entry name" value="Methionine--tRNA ligase"/>
    <property type="match status" value="1"/>
</dbReference>
<dbReference type="GO" id="GO:0005524">
    <property type="term" value="F:ATP binding"/>
    <property type="evidence" value="ECO:0007669"/>
    <property type="project" value="UniProtKB-KW"/>
</dbReference>
<evidence type="ECO:0000256" key="7">
    <source>
        <dbReference type="ARBA" id="ARBA00022490"/>
    </source>
</evidence>
<sequence length="710" mass="81306">MEDASGSRKNTPQNIQSDTGADGSSARSTDFIRAIINEDLKSGRFDHRVHTRFPPEPNGYLHIGHAKSICLNFNIAADYNGLCNLRMDDTNPAKEDAEYVESIMQDVRWLGYDWDDRMYYASDYFDRLYEYAVELIRRGKAYVCDQSPEEMRQFRGTLTEPGRESPWRNRSIEENLDLFARMKAGEFADGEKTLRAKIDMASPNLNMRDPVIYRILRAPHHRTGEKWCIYPMYDFTHCLSDSIERITHSICTLEFEDHRPLYDWFLDALEVYHPRQVEFARLNLTYTVMSKRMLLMLVRQKLVSGWDDPRMPTISGMRRRGYTPESIRNFCERIGVAKNDSMVDVGLLEFCVREDLNRKAPRRMAVLNPLKIVIENYPEKSTEEFEIPNHPDDPSMGSRKVPFSRTVYIERDDFMEDPPAKFFRLAPGREVRLRGAYFITCTRVVKNEKTGEITELVCTYDPATRGGDAPDGRKVKGTLHWVSADHSFEASVRLYDRLFTVPDPSGDSEGRDFTEFLNPASLVVLQSCRLEPSLKDSRPGEIFQFERQGYFCVDTKDSAEGAPMFNRTVTLRDSWAKLEKDGNTEKAQAPATRPAPKKEDSPRITLDDFTRVDLRVGLVREVSLVEGSSKLLKLMVDVGEDRLRQIFAGVRSAYQEPDDLLGKKVVVVANLKERDMRFGRSEGMILAAGEGSRMGVVTLDGDPKPGDRIT</sequence>
<dbReference type="FunFam" id="2.40.240.10:FF:000001">
    <property type="entry name" value="Glutamine--tRNA ligase"/>
    <property type="match status" value="1"/>
</dbReference>
<dbReference type="InterPro" id="IPR004495">
    <property type="entry name" value="Met-tRNA-synth_bsu_C"/>
</dbReference>
<dbReference type="InterPro" id="IPR014729">
    <property type="entry name" value="Rossmann-like_a/b/a_fold"/>
</dbReference>